<reference evidence="2 3" key="1">
    <citation type="submission" date="2018-04" db="EMBL/GenBank/DDBJ databases">
        <title>Novel actinobacteria from marine sediment.</title>
        <authorList>
            <person name="Ng Z.Y."/>
            <person name="Tan G.Y.A."/>
        </authorList>
    </citation>
    <scope>NUCLEOTIDE SEQUENCE [LARGE SCALE GENOMIC DNA]</scope>
    <source>
        <strain evidence="2 3">TPS81</strain>
    </source>
</reference>
<dbReference type="EMBL" id="QEIN01000063">
    <property type="protein sequence ID" value="RCV59268.1"/>
    <property type="molecule type" value="Genomic_DNA"/>
</dbReference>
<feature type="coiled-coil region" evidence="1">
    <location>
        <begin position="57"/>
        <end position="84"/>
    </location>
</feature>
<name>A0A368T6J2_9ACTN</name>
<gene>
    <name evidence="2" type="ORF">DEF24_09860</name>
</gene>
<organism evidence="2 3">
    <name type="scientific">Marinitenerispora sediminis</name>
    <dbReference type="NCBI Taxonomy" id="1931232"/>
    <lineage>
        <taxon>Bacteria</taxon>
        <taxon>Bacillati</taxon>
        <taxon>Actinomycetota</taxon>
        <taxon>Actinomycetes</taxon>
        <taxon>Streptosporangiales</taxon>
        <taxon>Nocardiopsidaceae</taxon>
        <taxon>Marinitenerispora</taxon>
    </lineage>
</organism>
<proteinExistence type="predicted"/>
<accession>A0A368T6J2</accession>
<protein>
    <submittedName>
        <fullName evidence="2">Uncharacterized protein</fullName>
    </submittedName>
</protein>
<keyword evidence="3" id="KW-1185">Reference proteome</keyword>
<dbReference type="AlphaFoldDB" id="A0A368T6J2"/>
<evidence type="ECO:0000313" key="2">
    <source>
        <dbReference type="EMBL" id="RCV59268.1"/>
    </source>
</evidence>
<evidence type="ECO:0000256" key="1">
    <source>
        <dbReference type="SAM" id="Coils"/>
    </source>
</evidence>
<comment type="caution">
    <text evidence="2">The sequence shown here is derived from an EMBL/GenBank/DDBJ whole genome shotgun (WGS) entry which is preliminary data.</text>
</comment>
<keyword evidence="1" id="KW-0175">Coiled coil</keyword>
<evidence type="ECO:0000313" key="3">
    <source>
        <dbReference type="Proteomes" id="UP000253318"/>
    </source>
</evidence>
<sequence>MWRRRREQDARIRELTDAVQALTDHVTELTTAAQQRERALRRDIESLATDRLIELVDERTADLVERAERELAEMRERFRAAEKWTPEEVIEIHRAVDQRLDFNEQACNEQHTETLLSAWRKLARLVAVWDACELAPSG</sequence>
<dbReference type="Proteomes" id="UP000253318">
    <property type="component" value="Unassembled WGS sequence"/>
</dbReference>